<feature type="chain" id="PRO_5045091956" evidence="2">
    <location>
        <begin position="23"/>
        <end position="274"/>
    </location>
</feature>
<dbReference type="RefSeq" id="WP_258855072.1">
    <property type="nucleotide sequence ID" value="NZ_JANUGV010000001.1"/>
</dbReference>
<sequence length="274" mass="29602">MRRANFVAGALALAAVATLAGAGGQAPQQQPAVPAPAAPTESQAHAQQILRRMAAFLAGAPRFSVNVASNYDVLQVSGQKIEFGERRSLVVQRPDRLRVDTARSDGAHTSAVFTGAEMVLVDATRKVYASTAQPGGLDQAIVHFVSDLGMRFPLAMMLVSRLPAELERRVRSIDYVERSDLFGVPTHHLAARGDTVDFQVWVRDDDAHPLPLRVVLTYKDEPGQPEFRAQFSDWNLEPAITAMTFQPSIPAGAQKVLFEAQLAAARAAGQGRKP</sequence>
<dbReference type="Gene3D" id="2.50.20.10">
    <property type="entry name" value="Lipoprotein localisation LolA/LolB/LppX"/>
    <property type="match status" value="1"/>
</dbReference>
<name>A0ABT2BHH5_9BURK</name>
<dbReference type="Pfam" id="PF09865">
    <property type="entry name" value="DUF2092"/>
    <property type="match status" value="1"/>
</dbReference>
<gene>
    <name evidence="3" type="ORF">NX773_04035</name>
</gene>
<evidence type="ECO:0000256" key="1">
    <source>
        <dbReference type="SAM" id="MobiDB-lite"/>
    </source>
</evidence>
<comment type="caution">
    <text evidence="3">The sequence shown here is derived from an EMBL/GenBank/DDBJ whole genome shotgun (WGS) entry which is preliminary data.</text>
</comment>
<dbReference type="Proteomes" id="UP001205861">
    <property type="component" value="Unassembled WGS sequence"/>
</dbReference>
<feature type="region of interest" description="Disordered" evidence="1">
    <location>
        <begin position="24"/>
        <end position="43"/>
    </location>
</feature>
<protein>
    <submittedName>
        <fullName evidence="3">DUF2092 domain-containing protein</fullName>
    </submittedName>
</protein>
<keyword evidence="4" id="KW-1185">Reference proteome</keyword>
<dbReference type="EMBL" id="JANUGV010000001">
    <property type="protein sequence ID" value="MCS0607338.1"/>
    <property type="molecule type" value="Genomic_DNA"/>
</dbReference>
<accession>A0ABT2BHH5</accession>
<keyword evidence="2" id="KW-0732">Signal</keyword>
<feature type="signal peptide" evidence="2">
    <location>
        <begin position="1"/>
        <end position="22"/>
    </location>
</feature>
<dbReference type="InterPro" id="IPR019207">
    <property type="entry name" value="DUF2092"/>
</dbReference>
<evidence type="ECO:0000256" key="2">
    <source>
        <dbReference type="SAM" id="SignalP"/>
    </source>
</evidence>
<organism evidence="3 4">
    <name type="scientific">Massilia solisilvae</name>
    <dbReference type="NCBI Taxonomy" id="1811225"/>
    <lineage>
        <taxon>Bacteria</taxon>
        <taxon>Pseudomonadati</taxon>
        <taxon>Pseudomonadota</taxon>
        <taxon>Betaproteobacteria</taxon>
        <taxon>Burkholderiales</taxon>
        <taxon>Oxalobacteraceae</taxon>
        <taxon>Telluria group</taxon>
        <taxon>Massilia</taxon>
    </lineage>
</organism>
<evidence type="ECO:0000313" key="4">
    <source>
        <dbReference type="Proteomes" id="UP001205861"/>
    </source>
</evidence>
<proteinExistence type="predicted"/>
<evidence type="ECO:0000313" key="3">
    <source>
        <dbReference type="EMBL" id="MCS0607338.1"/>
    </source>
</evidence>
<reference evidence="3 4" key="1">
    <citation type="submission" date="2022-08" db="EMBL/GenBank/DDBJ databases">
        <title>Reclassification of Massilia species as members of the genera Telluria, Duganella, Pseudoduganella, Mokoshia gen. nov. and Zemynaea gen. nov. using orthogonal and non-orthogonal genome-based approaches.</title>
        <authorList>
            <person name="Bowman J.P."/>
        </authorList>
    </citation>
    <scope>NUCLEOTIDE SEQUENCE [LARGE SCALE GENOMIC DNA]</scope>
    <source>
        <strain evidence="3 4">JCM 31607</strain>
    </source>
</reference>